<feature type="compositionally biased region" description="Polar residues" evidence="1">
    <location>
        <begin position="57"/>
        <end position="74"/>
    </location>
</feature>
<feature type="compositionally biased region" description="Basic and acidic residues" evidence="1">
    <location>
        <begin position="167"/>
        <end position="182"/>
    </location>
</feature>
<dbReference type="AlphaFoldDB" id="A0A6J8BVF6"/>
<evidence type="ECO:0000313" key="2">
    <source>
        <dbReference type="EMBL" id="CAC5386864.1"/>
    </source>
</evidence>
<proteinExistence type="predicted"/>
<reference evidence="2 3" key="1">
    <citation type="submission" date="2020-06" db="EMBL/GenBank/DDBJ databases">
        <authorList>
            <person name="Li R."/>
            <person name="Bekaert M."/>
        </authorList>
    </citation>
    <scope>NUCLEOTIDE SEQUENCE [LARGE SCALE GENOMIC DNA]</scope>
    <source>
        <strain evidence="3">wild</strain>
    </source>
</reference>
<protein>
    <submittedName>
        <fullName evidence="2">Uncharacterized protein</fullName>
    </submittedName>
</protein>
<evidence type="ECO:0000313" key="3">
    <source>
        <dbReference type="Proteomes" id="UP000507470"/>
    </source>
</evidence>
<dbReference type="EMBL" id="CACVKT020003932">
    <property type="protein sequence ID" value="CAC5386864.1"/>
    <property type="molecule type" value="Genomic_DNA"/>
</dbReference>
<keyword evidence="3" id="KW-1185">Reference proteome</keyword>
<sequence length="182" mass="19822">MPNPHVNGYLNHILGPQVNGHQNHIPDPIGNGYQNHIPGPHGNGYQNHTPSYNVNSYYNKIPNPQVNGPPSSSKLHPCPNKPLTDPQLSNDAGCSNPVIQELDFATVVNKEIDIHHEQIASTDPETECSHEFKSKSNLPLLSIPTVTAAANIEPSEQDLTAIGNNNQEEHFLGVTKPQKDLG</sequence>
<dbReference type="OrthoDB" id="6196835at2759"/>
<organism evidence="2 3">
    <name type="scientific">Mytilus coruscus</name>
    <name type="common">Sea mussel</name>
    <dbReference type="NCBI Taxonomy" id="42192"/>
    <lineage>
        <taxon>Eukaryota</taxon>
        <taxon>Metazoa</taxon>
        <taxon>Spiralia</taxon>
        <taxon>Lophotrochozoa</taxon>
        <taxon>Mollusca</taxon>
        <taxon>Bivalvia</taxon>
        <taxon>Autobranchia</taxon>
        <taxon>Pteriomorphia</taxon>
        <taxon>Mytilida</taxon>
        <taxon>Mytiloidea</taxon>
        <taxon>Mytilidae</taxon>
        <taxon>Mytilinae</taxon>
        <taxon>Mytilus</taxon>
    </lineage>
</organism>
<feature type="region of interest" description="Disordered" evidence="1">
    <location>
        <begin position="57"/>
        <end position="92"/>
    </location>
</feature>
<evidence type="ECO:0000256" key="1">
    <source>
        <dbReference type="SAM" id="MobiDB-lite"/>
    </source>
</evidence>
<feature type="region of interest" description="Disordered" evidence="1">
    <location>
        <begin position="163"/>
        <end position="182"/>
    </location>
</feature>
<gene>
    <name evidence="2" type="ORF">MCOR_22262</name>
</gene>
<name>A0A6J8BVF6_MYTCO</name>
<accession>A0A6J8BVF6</accession>
<dbReference type="Proteomes" id="UP000507470">
    <property type="component" value="Unassembled WGS sequence"/>
</dbReference>